<dbReference type="AlphaFoldDB" id="A0A316EEV2"/>
<evidence type="ECO:0000313" key="1">
    <source>
        <dbReference type="EMBL" id="PWK28238.1"/>
    </source>
</evidence>
<dbReference type="RefSeq" id="WP_109741795.1">
    <property type="nucleotide sequence ID" value="NZ_QGGO01000004.1"/>
</dbReference>
<keyword evidence="2" id="KW-1185">Reference proteome</keyword>
<protein>
    <submittedName>
        <fullName evidence="1">Uncharacterized protein</fullName>
    </submittedName>
</protein>
<comment type="caution">
    <text evidence="1">The sequence shown here is derived from an EMBL/GenBank/DDBJ whole genome shotgun (WGS) entry which is preliminary data.</text>
</comment>
<dbReference type="Proteomes" id="UP000245489">
    <property type="component" value="Unassembled WGS sequence"/>
</dbReference>
<name>A0A316EEV2_9BACT</name>
<dbReference type="EMBL" id="QGGO01000004">
    <property type="protein sequence ID" value="PWK28238.1"/>
    <property type="molecule type" value="Genomic_DNA"/>
</dbReference>
<accession>A0A316EEV2</accession>
<sequence length="151" mass="17962">MELAISYLPNEHTPCFFIGYYSTDRNLRSKNYFNHQYGGFWCEQIYLSGIHLPIINARDYQFKYNTLYLTLKWSEGKDLEEKYLADIESLSKNLTINKSWETSEGLICFEYTQQAIEWLKELYGIEIKSIKAPKSKFSKEPLIFFLYQNSD</sequence>
<reference evidence="1 2" key="1">
    <citation type="submission" date="2018-05" db="EMBL/GenBank/DDBJ databases">
        <title>Genomic Encyclopedia of Archaeal and Bacterial Type Strains, Phase II (KMG-II): from individual species to whole genera.</title>
        <authorList>
            <person name="Goeker M."/>
        </authorList>
    </citation>
    <scope>NUCLEOTIDE SEQUENCE [LARGE SCALE GENOMIC DNA]</scope>
    <source>
        <strain evidence="1 2">DSM 22214</strain>
    </source>
</reference>
<proteinExistence type="predicted"/>
<organism evidence="1 2">
    <name type="scientific">Arcicella aurantiaca</name>
    <dbReference type="NCBI Taxonomy" id="591202"/>
    <lineage>
        <taxon>Bacteria</taxon>
        <taxon>Pseudomonadati</taxon>
        <taxon>Bacteroidota</taxon>
        <taxon>Cytophagia</taxon>
        <taxon>Cytophagales</taxon>
        <taxon>Flectobacillaceae</taxon>
        <taxon>Arcicella</taxon>
    </lineage>
</organism>
<gene>
    <name evidence="1" type="ORF">LV89_01019</name>
</gene>
<evidence type="ECO:0000313" key="2">
    <source>
        <dbReference type="Proteomes" id="UP000245489"/>
    </source>
</evidence>